<evidence type="ECO:0000256" key="16">
    <source>
        <dbReference type="RuleBase" id="RU003357"/>
    </source>
</evidence>
<evidence type="ECO:0000256" key="7">
    <source>
        <dbReference type="ARBA" id="ARBA00022729"/>
    </source>
</evidence>
<evidence type="ECO:0000313" key="20">
    <source>
        <dbReference type="EMBL" id="XAN13205.1"/>
    </source>
</evidence>
<comment type="subcellular location">
    <subcellularLocation>
        <location evidence="1 14">Cell outer membrane</location>
        <topology evidence="1 14">Multi-pass membrane protein</topology>
    </subcellularLocation>
</comment>
<dbReference type="InterPro" id="IPR039426">
    <property type="entry name" value="TonB-dep_rcpt-like"/>
</dbReference>
<evidence type="ECO:0000256" key="4">
    <source>
        <dbReference type="ARBA" id="ARBA00022452"/>
    </source>
</evidence>
<dbReference type="Gene3D" id="3.55.50.30">
    <property type="match status" value="1"/>
</dbReference>
<keyword evidence="3 14" id="KW-0813">Transport</keyword>
<dbReference type="Pfam" id="PF07715">
    <property type="entry name" value="Plug"/>
    <property type="match status" value="1"/>
</dbReference>
<proteinExistence type="inferred from homology"/>
<evidence type="ECO:0000256" key="2">
    <source>
        <dbReference type="ARBA" id="ARBA00009810"/>
    </source>
</evidence>
<evidence type="ECO:0000256" key="9">
    <source>
        <dbReference type="ARBA" id="ARBA00023065"/>
    </source>
</evidence>
<evidence type="ECO:0000256" key="5">
    <source>
        <dbReference type="ARBA" id="ARBA00022496"/>
    </source>
</evidence>
<dbReference type="Gene3D" id="2.40.170.20">
    <property type="entry name" value="TonB-dependent receptor, beta-barrel domain"/>
    <property type="match status" value="1"/>
</dbReference>
<keyword evidence="7 18" id="KW-0732">Signal</keyword>
<evidence type="ECO:0000256" key="6">
    <source>
        <dbReference type="ARBA" id="ARBA00022692"/>
    </source>
</evidence>
<feature type="short sequence motif" description="TonB C-terminal box" evidence="15">
    <location>
        <begin position="844"/>
        <end position="861"/>
    </location>
</feature>
<dbReference type="NCBIfam" id="TIGR01783">
    <property type="entry name" value="TonB-siderophor"/>
    <property type="match status" value="1"/>
</dbReference>
<protein>
    <submittedName>
        <fullName evidence="20">TonB-dependent receptor</fullName>
    </submittedName>
</protein>
<feature type="chain" id="PRO_5047432439" evidence="18">
    <location>
        <begin position="39"/>
        <end position="861"/>
    </location>
</feature>
<evidence type="ECO:0000256" key="14">
    <source>
        <dbReference type="PROSITE-ProRule" id="PRU01360"/>
    </source>
</evidence>
<evidence type="ECO:0000256" key="17">
    <source>
        <dbReference type="SAM" id="MobiDB-lite"/>
    </source>
</evidence>
<dbReference type="PANTHER" id="PTHR32552">
    <property type="entry name" value="FERRICHROME IRON RECEPTOR-RELATED"/>
    <property type="match status" value="1"/>
</dbReference>
<evidence type="ECO:0000256" key="13">
    <source>
        <dbReference type="ARBA" id="ARBA00023237"/>
    </source>
</evidence>
<keyword evidence="21" id="KW-1185">Reference proteome</keyword>
<dbReference type="InterPro" id="IPR036942">
    <property type="entry name" value="Beta-barrel_TonB_sf"/>
</dbReference>
<dbReference type="Pfam" id="PF00593">
    <property type="entry name" value="TonB_dep_Rec_b-barrel"/>
    <property type="match status" value="1"/>
</dbReference>
<evidence type="ECO:0000256" key="11">
    <source>
        <dbReference type="ARBA" id="ARBA00023136"/>
    </source>
</evidence>
<dbReference type="InterPro" id="IPR011662">
    <property type="entry name" value="Secretin/TonB_short_N"/>
</dbReference>
<dbReference type="Gene3D" id="2.170.130.10">
    <property type="entry name" value="TonB-dependent receptor, plug domain"/>
    <property type="match status" value="1"/>
</dbReference>
<keyword evidence="8" id="KW-0408">Iron</keyword>
<evidence type="ECO:0000256" key="18">
    <source>
        <dbReference type="SAM" id="SignalP"/>
    </source>
</evidence>
<evidence type="ECO:0000259" key="19">
    <source>
        <dbReference type="SMART" id="SM00965"/>
    </source>
</evidence>
<sequence length="861" mass="95835">MQAGKCRTRVKNRWTPRAGRRRGTALAAMLLWSVHAQAAQAQTQVAQTGQAVMLSIELQPLEKTLVELSRYTGLSIAFDPQQVRGIQAPAIHGEMTPEQALRSALSHSDLVYTLRGQVATVRPQGVAQLAPVTVSGDGLSGYIADTPTSIATKTSLPPRQTPFTINQAPKELIVERGDANIYDTLEGFAGVTTTSGNGDIGQSMSRSINVRGFSTGGAGQLLINGQRTYSSASTARSPDSLERVELLRGPAALYYGAAEPGGIVNYTYKRPQAEAAYTIRGRTDSKGSYGSMVDMTGPLNQDATLLYRLVGSYTHTEDDQDHIWQEPKSALAALTYAPNSRFDTTLTYERMDMRAVPEQENNMRISNPKSPYYGGYYPVPRDFFWGSLNDRAVMQTDSLLWDARWRPNNSFNVSAYANYQETKQWWQNTRVNNAGNGPDANGNVQRYVSGRQSRDRNWSVGMDLSGEAHTGAFRHDWLTGMGYGHTQTRSSGRKVASDSRPGQPYTPGPLNIFDPDYGNWAYQDRIWEDPLGEATKRNDLNLYFQDMLHFPNDKTRLLLAMGWAQFDNRPADREQRNKISKWSPRIALMHDFTPSTTVYASYGESFYPNELNLLDMSGQYITKPQEGKQYELGIKQDLFDARAMFTAAVFRIDKKNMPMAAQSEGQCDPLAAPAPGTPGSADGTGDCRTGLAGLERSQGIELELSGLLTDWWAASLSYAYLKTEYVDTADPYAQGRSKPNMPAHNVALWNKFRVYQDPDYGTAHVAVGLRAWSKSHNAWRDPSVGTYYNPYSRTDYNPGYGIVDLALFYNNTLANGMDLKLQLNIKNLFDKTYYDRNRFANGSTIVWGNERRAMLSAELSF</sequence>
<dbReference type="SMART" id="SM00965">
    <property type="entry name" value="STN"/>
    <property type="match status" value="1"/>
</dbReference>
<gene>
    <name evidence="20" type="ORF">AAIK43_17410</name>
</gene>
<name>A0ABZ3FTW4_ACHDE</name>
<dbReference type="EMBL" id="CP154792">
    <property type="protein sequence ID" value="XAN13205.1"/>
    <property type="molecule type" value="Genomic_DNA"/>
</dbReference>
<dbReference type="InterPro" id="IPR037066">
    <property type="entry name" value="Plug_dom_sf"/>
</dbReference>
<keyword evidence="5" id="KW-0410">Iron transport</keyword>
<dbReference type="InterPro" id="IPR012910">
    <property type="entry name" value="Plug_dom"/>
</dbReference>
<keyword evidence="13 14" id="KW-0998">Cell outer membrane</keyword>
<keyword evidence="10 16" id="KW-0798">TonB box</keyword>
<keyword evidence="4 14" id="KW-1134">Transmembrane beta strand</keyword>
<evidence type="ECO:0000256" key="3">
    <source>
        <dbReference type="ARBA" id="ARBA00022448"/>
    </source>
</evidence>
<evidence type="ECO:0000256" key="8">
    <source>
        <dbReference type="ARBA" id="ARBA00023004"/>
    </source>
</evidence>
<reference evidence="20 21" key="1">
    <citation type="submission" date="2024-05" db="EMBL/GenBank/DDBJ databases">
        <title>Achromobacter denitrificans. BP1, complete genome.</title>
        <authorList>
            <person name="Zhang B."/>
        </authorList>
    </citation>
    <scope>NUCLEOTIDE SEQUENCE [LARGE SCALE GENOMIC DNA]</scope>
    <source>
        <strain evidence="20 21">BP1</strain>
    </source>
</reference>
<organism evidence="20 21">
    <name type="scientific">Achromobacter denitrificans</name>
    <name type="common">Alcaligenes denitrificans</name>
    <dbReference type="NCBI Taxonomy" id="32002"/>
    <lineage>
        <taxon>Bacteria</taxon>
        <taxon>Pseudomonadati</taxon>
        <taxon>Pseudomonadota</taxon>
        <taxon>Betaproteobacteria</taxon>
        <taxon>Burkholderiales</taxon>
        <taxon>Alcaligenaceae</taxon>
        <taxon>Achromobacter</taxon>
    </lineage>
</organism>
<keyword evidence="9" id="KW-0406">Ion transport</keyword>
<dbReference type="RefSeq" id="WP_343498378.1">
    <property type="nucleotide sequence ID" value="NZ_CP154792.1"/>
</dbReference>
<evidence type="ECO:0000256" key="15">
    <source>
        <dbReference type="PROSITE-ProRule" id="PRU10144"/>
    </source>
</evidence>
<dbReference type="SUPFAM" id="SSF56935">
    <property type="entry name" value="Porins"/>
    <property type="match status" value="1"/>
</dbReference>
<feature type="region of interest" description="Disordered" evidence="17">
    <location>
        <begin position="486"/>
        <end position="511"/>
    </location>
</feature>
<evidence type="ECO:0000256" key="12">
    <source>
        <dbReference type="ARBA" id="ARBA00023170"/>
    </source>
</evidence>
<accession>A0ABZ3FTW4</accession>
<dbReference type="PANTHER" id="PTHR32552:SF82">
    <property type="entry name" value="FCUA PROTEIN"/>
    <property type="match status" value="1"/>
</dbReference>
<dbReference type="Pfam" id="PF07660">
    <property type="entry name" value="STN"/>
    <property type="match status" value="1"/>
</dbReference>
<dbReference type="Proteomes" id="UP001446337">
    <property type="component" value="Chromosome"/>
</dbReference>
<dbReference type="InterPro" id="IPR000531">
    <property type="entry name" value="Beta-barrel_TonB"/>
</dbReference>
<keyword evidence="12 20" id="KW-0675">Receptor</keyword>
<dbReference type="PROSITE" id="PS52016">
    <property type="entry name" value="TONB_DEPENDENT_REC_3"/>
    <property type="match status" value="1"/>
</dbReference>
<evidence type="ECO:0000256" key="1">
    <source>
        <dbReference type="ARBA" id="ARBA00004571"/>
    </source>
</evidence>
<evidence type="ECO:0000313" key="21">
    <source>
        <dbReference type="Proteomes" id="UP001446337"/>
    </source>
</evidence>
<comment type="similarity">
    <text evidence="2 14 16">Belongs to the TonB-dependent receptor family.</text>
</comment>
<dbReference type="InterPro" id="IPR010105">
    <property type="entry name" value="TonB_sidphr_rcpt"/>
</dbReference>
<feature type="domain" description="Secretin/TonB short N-terminal" evidence="19">
    <location>
        <begin position="74"/>
        <end position="124"/>
    </location>
</feature>
<keyword evidence="11 14" id="KW-0472">Membrane</keyword>
<feature type="signal peptide" evidence="18">
    <location>
        <begin position="1"/>
        <end position="38"/>
    </location>
</feature>
<dbReference type="PROSITE" id="PS01156">
    <property type="entry name" value="TONB_DEPENDENT_REC_2"/>
    <property type="match status" value="1"/>
</dbReference>
<dbReference type="CDD" id="cd01347">
    <property type="entry name" value="ligand_gated_channel"/>
    <property type="match status" value="1"/>
</dbReference>
<evidence type="ECO:0000256" key="10">
    <source>
        <dbReference type="ARBA" id="ARBA00023077"/>
    </source>
</evidence>
<keyword evidence="6 14" id="KW-0812">Transmembrane</keyword>
<dbReference type="InterPro" id="IPR010917">
    <property type="entry name" value="TonB_rcpt_CS"/>
</dbReference>